<gene>
    <name evidence="7" type="ORF">BD324DRAFT_639154</name>
</gene>
<dbReference type="RefSeq" id="XP_021867993.1">
    <property type="nucleotide sequence ID" value="XM_022017195.1"/>
</dbReference>
<keyword evidence="4" id="KW-0560">Oxidoreductase</keyword>
<dbReference type="EMBL" id="NBSH01000018">
    <property type="protein sequence ID" value="ORX33683.1"/>
    <property type="molecule type" value="Genomic_DNA"/>
</dbReference>
<evidence type="ECO:0000259" key="6">
    <source>
        <dbReference type="Pfam" id="PF02668"/>
    </source>
</evidence>
<dbReference type="PANTHER" id="PTHR30468">
    <property type="entry name" value="ALPHA-KETOGLUTARATE-DEPENDENT SULFONATE DIOXYGENASE"/>
    <property type="match status" value="1"/>
</dbReference>
<comment type="caution">
    <text evidence="7">The sequence shown here is derived from an EMBL/GenBank/DDBJ whole genome shotgun (WGS) entry which is preliminary data.</text>
</comment>
<evidence type="ECO:0000313" key="7">
    <source>
        <dbReference type="EMBL" id="ORX33683.1"/>
    </source>
</evidence>
<dbReference type="InterPro" id="IPR042098">
    <property type="entry name" value="TauD-like_sf"/>
</dbReference>
<dbReference type="SUPFAM" id="SSF51197">
    <property type="entry name" value="Clavaminate synthase-like"/>
    <property type="match status" value="1"/>
</dbReference>
<evidence type="ECO:0000256" key="3">
    <source>
        <dbReference type="ARBA" id="ARBA00022964"/>
    </source>
</evidence>
<accession>A0A1Y1U6L5</accession>
<dbReference type="InterPro" id="IPR003819">
    <property type="entry name" value="TauD/TfdA-like"/>
</dbReference>
<evidence type="ECO:0000256" key="5">
    <source>
        <dbReference type="ARBA" id="ARBA00023004"/>
    </source>
</evidence>
<dbReference type="InParanoid" id="A0A1Y1U6L5"/>
<dbReference type="STRING" id="4999.A0A1Y1U6L5"/>
<sequence length="358" mass="39576">MTTVTETLSSLTKGSLSLKTSPVPLKSHGTLNIFESFNSTPTIGTEFRGVQLSALLNATDRDALLRDLAVLVSERGVAFFRNQDITAEQEKQLVQKLGELTGKPSTSTLHIHPTTEDTSPKGDQISIITSARRFEYAYGDRSKLASTGWHSDITFEPAPSDYAILKIHTAPETGGGDTLWASGYEVYSRLSPEFAKYLEGLQALHEGTVFKDAVGAYGIDLRTGQRGSPLNHGDSLRAVHPVIRVNPVTGWKSVFVNQEFTKRILGVTKDESDLLLGYLFKLVKENHDLQVRFSWSTKNEEGRGDVAIWDNRSNFHTATFDYGKQLRVGDRAVSVGEVPYFSSDGKERREALGLPSWH</sequence>
<keyword evidence="2" id="KW-0479">Metal-binding</keyword>
<dbReference type="Gene3D" id="3.60.130.10">
    <property type="entry name" value="Clavaminate synthase-like"/>
    <property type="match status" value="1"/>
</dbReference>
<organism evidence="7 8">
    <name type="scientific">Kockovaella imperatae</name>
    <dbReference type="NCBI Taxonomy" id="4999"/>
    <lineage>
        <taxon>Eukaryota</taxon>
        <taxon>Fungi</taxon>
        <taxon>Dikarya</taxon>
        <taxon>Basidiomycota</taxon>
        <taxon>Agaricomycotina</taxon>
        <taxon>Tremellomycetes</taxon>
        <taxon>Tremellales</taxon>
        <taxon>Cuniculitremaceae</taxon>
        <taxon>Kockovaella</taxon>
    </lineage>
</organism>
<dbReference type="GO" id="GO:0016706">
    <property type="term" value="F:2-oxoglutarate-dependent dioxygenase activity"/>
    <property type="evidence" value="ECO:0007669"/>
    <property type="project" value="TreeGrafter"/>
</dbReference>
<dbReference type="AlphaFoldDB" id="A0A1Y1U6L5"/>
<dbReference type="OrthoDB" id="10257314at2759"/>
<feature type="domain" description="TauD/TfdA-like" evidence="6">
    <location>
        <begin position="38"/>
        <end position="325"/>
    </location>
</feature>
<comment type="similarity">
    <text evidence="1">Belongs to the TfdA dioxygenase family.</text>
</comment>
<name>A0A1Y1U6L5_9TREE</name>
<dbReference type="GO" id="GO:0005737">
    <property type="term" value="C:cytoplasm"/>
    <property type="evidence" value="ECO:0007669"/>
    <property type="project" value="TreeGrafter"/>
</dbReference>
<dbReference type="Proteomes" id="UP000193218">
    <property type="component" value="Unassembled WGS sequence"/>
</dbReference>
<evidence type="ECO:0000256" key="2">
    <source>
        <dbReference type="ARBA" id="ARBA00022723"/>
    </source>
</evidence>
<keyword evidence="8" id="KW-1185">Reference proteome</keyword>
<dbReference type="Pfam" id="PF02668">
    <property type="entry name" value="TauD"/>
    <property type="match status" value="1"/>
</dbReference>
<dbReference type="GO" id="GO:0046872">
    <property type="term" value="F:metal ion binding"/>
    <property type="evidence" value="ECO:0007669"/>
    <property type="project" value="UniProtKB-KW"/>
</dbReference>
<reference evidence="7 8" key="1">
    <citation type="submission" date="2017-03" db="EMBL/GenBank/DDBJ databases">
        <title>Widespread Adenine N6-methylation of Active Genes in Fungi.</title>
        <authorList>
            <consortium name="DOE Joint Genome Institute"/>
            <person name="Mondo S.J."/>
            <person name="Dannebaum R.O."/>
            <person name="Kuo R.C."/>
            <person name="Louie K.B."/>
            <person name="Bewick A.J."/>
            <person name="Labutti K."/>
            <person name="Haridas S."/>
            <person name="Kuo A."/>
            <person name="Salamov A."/>
            <person name="Ahrendt S.R."/>
            <person name="Lau R."/>
            <person name="Bowen B.P."/>
            <person name="Lipzen A."/>
            <person name="Sullivan W."/>
            <person name="Andreopoulos W.B."/>
            <person name="Clum A."/>
            <person name="Lindquist E."/>
            <person name="Daum C."/>
            <person name="Northen T.R."/>
            <person name="Ramamoorthy G."/>
            <person name="Schmitz R.J."/>
            <person name="Gryganskyi A."/>
            <person name="Culley D."/>
            <person name="Magnuson J."/>
            <person name="James T.Y."/>
            <person name="O'Malley M.A."/>
            <person name="Stajich J.E."/>
            <person name="Spatafora J.W."/>
            <person name="Visel A."/>
            <person name="Grigoriev I.V."/>
        </authorList>
    </citation>
    <scope>NUCLEOTIDE SEQUENCE [LARGE SCALE GENOMIC DNA]</scope>
    <source>
        <strain evidence="7 8">NRRL Y-17943</strain>
    </source>
</reference>
<evidence type="ECO:0000256" key="4">
    <source>
        <dbReference type="ARBA" id="ARBA00023002"/>
    </source>
</evidence>
<dbReference type="InterPro" id="IPR051323">
    <property type="entry name" value="AtsK-like"/>
</dbReference>
<dbReference type="PANTHER" id="PTHR30468:SF10">
    <property type="entry name" value="TAUD_TFDA-LIKE DOMAIN-CONTAINING PROTEIN"/>
    <property type="match status" value="1"/>
</dbReference>
<dbReference type="GeneID" id="33559004"/>
<proteinExistence type="inferred from homology"/>
<evidence type="ECO:0000256" key="1">
    <source>
        <dbReference type="ARBA" id="ARBA00005896"/>
    </source>
</evidence>
<protein>
    <submittedName>
        <fullName evidence="7">TfdA family taurine dioxygenase</fullName>
    </submittedName>
</protein>
<evidence type="ECO:0000313" key="8">
    <source>
        <dbReference type="Proteomes" id="UP000193218"/>
    </source>
</evidence>
<keyword evidence="5" id="KW-0408">Iron</keyword>
<keyword evidence="3 7" id="KW-0223">Dioxygenase</keyword>